<dbReference type="EMBL" id="CAJRAF010000002">
    <property type="protein sequence ID" value="CAG5004353.1"/>
    <property type="molecule type" value="Genomic_DNA"/>
</dbReference>
<organism evidence="1 2">
    <name type="scientific">Dyadobacter helix</name>
    <dbReference type="NCBI Taxonomy" id="2822344"/>
    <lineage>
        <taxon>Bacteria</taxon>
        <taxon>Pseudomonadati</taxon>
        <taxon>Bacteroidota</taxon>
        <taxon>Cytophagia</taxon>
        <taxon>Cytophagales</taxon>
        <taxon>Spirosomataceae</taxon>
        <taxon>Dyadobacter</taxon>
    </lineage>
</organism>
<dbReference type="Pfam" id="PF07313">
    <property type="entry name" value="AmiA-like"/>
    <property type="match status" value="1"/>
</dbReference>
<dbReference type="Gene3D" id="1.10.3670.10">
    <property type="entry name" value="Putative xylanase like domain"/>
    <property type="match status" value="1"/>
</dbReference>
<reference evidence="1" key="1">
    <citation type="submission" date="2021-04" db="EMBL/GenBank/DDBJ databases">
        <authorList>
            <person name="Rodrigo-Torres L."/>
            <person name="Arahal R. D."/>
            <person name="Lucena T."/>
        </authorList>
    </citation>
    <scope>NUCLEOTIDE SEQUENCE</scope>
    <source>
        <strain evidence="1">CECT 9275</strain>
    </source>
</reference>
<sequence>MPFTTSEITTFMKKSARPASSVIRLALIPLCWLLSLTIQAQSGIHRLFEQKMDLPESGSIGTQMLRMSETFLGVPYVAATLEGNPTEKLVCKFDGLDCTTLVESSVALAVAKMENPTFEGYKNELTNLRYRNGDIDGYASRLHYFLDWLYENEKRGRMEDITAKLGGVPYRKEINFMSNHANLYPALAPTEVWEKIKEQENEINKREHSYIPKTEIQKAEPIMKNGDIVAFTSSIAGLDVNHMGVITKIGNRAYLLHASLADKKVILSKLPLAEYVASVPKHTGIIVARLSEPKTHE</sequence>
<dbReference type="Proteomes" id="UP000680038">
    <property type="component" value="Unassembled WGS sequence"/>
</dbReference>
<dbReference type="InterPro" id="IPR038765">
    <property type="entry name" value="Papain-like_cys_pep_sf"/>
</dbReference>
<evidence type="ECO:0008006" key="3">
    <source>
        <dbReference type="Google" id="ProtNLM"/>
    </source>
</evidence>
<name>A0A916N5B3_9BACT</name>
<keyword evidence="2" id="KW-1185">Reference proteome</keyword>
<protein>
    <recommendedName>
        <fullName evidence="3">DUF1460 domain-containing protein</fullName>
    </recommendedName>
</protein>
<evidence type="ECO:0000313" key="1">
    <source>
        <dbReference type="EMBL" id="CAG5004353.1"/>
    </source>
</evidence>
<dbReference type="AlphaFoldDB" id="A0A916N5B3"/>
<dbReference type="SUPFAM" id="SSF54001">
    <property type="entry name" value="Cysteine proteinases"/>
    <property type="match status" value="1"/>
</dbReference>
<accession>A0A916N5B3</accession>
<dbReference type="InterPro" id="IPR010846">
    <property type="entry name" value="AmiA-like"/>
</dbReference>
<comment type="caution">
    <text evidence="1">The sequence shown here is derived from an EMBL/GenBank/DDBJ whole genome shotgun (WGS) entry which is preliminary data.</text>
</comment>
<proteinExistence type="predicted"/>
<dbReference type="Gene3D" id="2.30.260.10">
    <property type="entry name" value="putative xylanase like domain"/>
    <property type="match status" value="1"/>
</dbReference>
<evidence type="ECO:0000313" key="2">
    <source>
        <dbReference type="Proteomes" id="UP000680038"/>
    </source>
</evidence>
<gene>
    <name evidence="1" type="ORF">DYBT9275_03353</name>
</gene>